<dbReference type="Pfam" id="PF00440">
    <property type="entry name" value="TetR_N"/>
    <property type="match status" value="1"/>
</dbReference>
<dbReference type="InterPro" id="IPR001647">
    <property type="entry name" value="HTH_TetR"/>
</dbReference>
<dbReference type="InterPro" id="IPR054156">
    <property type="entry name" value="YxaF_TetR_C"/>
</dbReference>
<dbReference type="Gene3D" id="1.10.357.10">
    <property type="entry name" value="Tetracycline Repressor, domain 2"/>
    <property type="match status" value="1"/>
</dbReference>
<dbReference type="SUPFAM" id="SSF48498">
    <property type="entry name" value="Tetracyclin repressor-like, C-terminal domain"/>
    <property type="match status" value="1"/>
</dbReference>
<comment type="caution">
    <text evidence="6">The sequence shown here is derived from an EMBL/GenBank/DDBJ whole genome shotgun (WGS) entry which is preliminary data.</text>
</comment>
<dbReference type="PANTHER" id="PTHR47506">
    <property type="entry name" value="TRANSCRIPTIONAL REGULATORY PROTEIN"/>
    <property type="match status" value="1"/>
</dbReference>
<dbReference type="PROSITE" id="PS50977">
    <property type="entry name" value="HTH_TETR_2"/>
    <property type="match status" value="1"/>
</dbReference>
<dbReference type="Proteomes" id="UP000640786">
    <property type="component" value="Unassembled WGS sequence"/>
</dbReference>
<proteinExistence type="predicted"/>
<accession>A0ABR8RE63</accession>
<feature type="domain" description="HTH tetR-type" evidence="5">
    <location>
        <begin position="5"/>
        <end position="65"/>
    </location>
</feature>
<dbReference type="InterPro" id="IPR036271">
    <property type="entry name" value="Tet_transcr_reg_TetR-rel_C_sf"/>
</dbReference>
<evidence type="ECO:0000256" key="1">
    <source>
        <dbReference type="ARBA" id="ARBA00023015"/>
    </source>
</evidence>
<keyword evidence="1" id="KW-0805">Transcription regulation</keyword>
<keyword evidence="3" id="KW-0804">Transcription</keyword>
<reference evidence="6 7" key="1">
    <citation type="submission" date="2020-08" db="EMBL/GenBank/DDBJ databases">
        <title>A Genomic Blueprint of the Chicken Gut Microbiome.</title>
        <authorList>
            <person name="Gilroy R."/>
            <person name="Ravi A."/>
            <person name="Getino M."/>
            <person name="Pursley I."/>
            <person name="Horton D.L."/>
            <person name="Alikhan N.-F."/>
            <person name="Baker D."/>
            <person name="Gharbi K."/>
            <person name="Hall N."/>
            <person name="Watson M."/>
            <person name="Adriaenssens E.M."/>
            <person name="Foster-Nyarko E."/>
            <person name="Jarju S."/>
            <person name="Secka A."/>
            <person name="Antonio M."/>
            <person name="Oren A."/>
            <person name="Chaudhuri R."/>
            <person name="La Ragione R.M."/>
            <person name="Hildebrand F."/>
            <person name="Pallen M.J."/>
        </authorList>
    </citation>
    <scope>NUCLEOTIDE SEQUENCE [LARGE SCALE GENOMIC DNA]</scope>
    <source>
        <strain evidence="6 7">Sa2BUA9</strain>
    </source>
</reference>
<dbReference type="RefSeq" id="WP_191697863.1">
    <property type="nucleotide sequence ID" value="NZ_JACSQO010000012.1"/>
</dbReference>
<gene>
    <name evidence="6" type="ORF">H9650_18150</name>
</gene>
<dbReference type="InterPro" id="IPR009057">
    <property type="entry name" value="Homeodomain-like_sf"/>
</dbReference>
<evidence type="ECO:0000313" key="6">
    <source>
        <dbReference type="EMBL" id="MBD7946030.1"/>
    </source>
</evidence>
<dbReference type="Pfam" id="PF21993">
    <property type="entry name" value="TetR_C_13_2"/>
    <property type="match status" value="1"/>
</dbReference>
<dbReference type="SUPFAM" id="SSF46689">
    <property type="entry name" value="Homeodomain-like"/>
    <property type="match status" value="1"/>
</dbReference>
<organism evidence="6 7">
    <name type="scientific">Psychrobacillus faecigallinarum</name>
    <dbReference type="NCBI Taxonomy" id="2762235"/>
    <lineage>
        <taxon>Bacteria</taxon>
        <taxon>Bacillati</taxon>
        <taxon>Bacillota</taxon>
        <taxon>Bacilli</taxon>
        <taxon>Bacillales</taxon>
        <taxon>Bacillaceae</taxon>
        <taxon>Psychrobacillus</taxon>
    </lineage>
</organism>
<keyword evidence="2 4" id="KW-0238">DNA-binding</keyword>
<evidence type="ECO:0000313" key="7">
    <source>
        <dbReference type="Proteomes" id="UP000640786"/>
    </source>
</evidence>
<feature type="DNA-binding region" description="H-T-H motif" evidence="4">
    <location>
        <begin position="28"/>
        <end position="47"/>
    </location>
</feature>
<sequence length="196" mass="21671">MSVGQETKQHIIQTAGHLFRWYGFEAVSIATIIKECNTTKGALYHHFPNGKEELLLAAIQYTGKIMLQDTRNLLSESADPIKILSSHLNHIASQVELNREIDGVPIGNIAGEMAIKNNEIRLACDQVFKSWQQLIKDKFIDCGMQEEDASNLAITLNALFEGGILLSITSASGDPLRAIAKQIPYLVAPKSNLLRE</sequence>
<dbReference type="EMBL" id="JACSQO010000012">
    <property type="protein sequence ID" value="MBD7946030.1"/>
    <property type="molecule type" value="Genomic_DNA"/>
</dbReference>
<name>A0ABR8RE63_9BACI</name>
<evidence type="ECO:0000256" key="2">
    <source>
        <dbReference type="ARBA" id="ARBA00023125"/>
    </source>
</evidence>
<evidence type="ECO:0000256" key="4">
    <source>
        <dbReference type="PROSITE-ProRule" id="PRU00335"/>
    </source>
</evidence>
<keyword evidence="7" id="KW-1185">Reference proteome</keyword>
<dbReference type="PANTHER" id="PTHR47506:SF3">
    <property type="entry name" value="HTH-TYPE TRANSCRIPTIONAL REGULATOR LMRA"/>
    <property type="match status" value="1"/>
</dbReference>
<evidence type="ECO:0000256" key="3">
    <source>
        <dbReference type="ARBA" id="ARBA00023163"/>
    </source>
</evidence>
<protein>
    <submittedName>
        <fullName evidence="6">TetR/AcrR family transcriptional regulator</fullName>
    </submittedName>
</protein>
<evidence type="ECO:0000259" key="5">
    <source>
        <dbReference type="PROSITE" id="PS50977"/>
    </source>
</evidence>